<dbReference type="NCBIfam" id="NF045502">
    <property type="entry name" value="variant_rSAM"/>
    <property type="match status" value="1"/>
</dbReference>
<proteinExistence type="predicted"/>
<keyword evidence="9" id="KW-1185">Reference proteome</keyword>
<dbReference type="InterPro" id="IPR016779">
    <property type="entry name" value="rSAM_MSMEG0568"/>
</dbReference>
<dbReference type="InterPro" id="IPR013785">
    <property type="entry name" value="Aldolase_TIM"/>
</dbReference>
<dbReference type="PIRSF" id="PIRSF020870">
    <property type="entry name" value="Radical_SAM_bac_prd"/>
    <property type="match status" value="1"/>
</dbReference>
<dbReference type="Gene3D" id="3.20.20.70">
    <property type="entry name" value="Aldolase class I"/>
    <property type="match status" value="1"/>
</dbReference>
<dbReference type="EMBL" id="CAJFCI010000076">
    <property type="protein sequence ID" value="CAD5109543.1"/>
    <property type="molecule type" value="Genomic_DNA"/>
</dbReference>
<dbReference type="PROSITE" id="PS51918">
    <property type="entry name" value="RADICAL_SAM"/>
    <property type="match status" value="1"/>
</dbReference>
<evidence type="ECO:0000256" key="6">
    <source>
        <dbReference type="ARBA" id="ARBA00023014"/>
    </source>
</evidence>
<dbReference type="Proteomes" id="UP000583387">
    <property type="component" value="Unassembled WGS sequence"/>
</dbReference>
<dbReference type="InterPro" id="IPR058240">
    <property type="entry name" value="rSAM_sf"/>
</dbReference>
<accession>A0A7U7ERJ7</accession>
<dbReference type="GO" id="GO:0044689">
    <property type="term" value="F:7,8-didemethyl-8-hydroxy-5-deazariboflavin synthase activity"/>
    <property type="evidence" value="ECO:0007669"/>
    <property type="project" value="TreeGrafter"/>
</dbReference>
<comment type="caution">
    <text evidence="8">The sequence shown here is derived from an EMBL/GenBank/DDBJ whole genome shotgun (WGS) entry which is preliminary data.</text>
</comment>
<dbReference type="CDD" id="cd01335">
    <property type="entry name" value="Radical_SAM"/>
    <property type="match status" value="1"/>
</dbReference>
<keyword evidence="4" id="KW-0479">Metal-binding</keyword>
<dbReference type="InterPro" id="IPR006638">
    <property type="entry name" value="Elp3/MiaA/NifB-like_rSAM"/>
</dbReference>
<dbReference type="AlphaFoldDB" id="A0A7U7ERJ7"/>
<dbReference type="InterPro" id="IPR034405">
    <property type="entry name" value="F420"/>
</dbReference>
<name>A0A7U7ERJ7_9GAMM</name>
<keyword evidence="5" id="KW-0408">Iron</keyword>
<dbReference type="Pfam" id="PF04055">
    <property type="entry name" value="Radical_SAM"/>
    <property type="match status" value="1"/>
</dbReference>
<reference evidence="8 9" key="1">
    <citation type="submission" date="2020-08" db="EMBL/GenBank/DDBJ databases">
        <authorList>
            <person name="Criscuolo A."/>
        </authorList>
    </citation>
    <scope>NUCLEOTIDE SEQUENCE [LARGE SCALE GENOMIC DNA]</scope>
    <source>
        <strain evidence="8">CIP111764</strain>
    </source>
</reference>
<dbReference type="SFLD" id="SFLDG01107">
    <property type="entry name" value="Uncharacterised_Radical_SAM_Su"/>
    <property type="match status" value="1"/>
</dbReference>
<protein>
    <recommendedName>
        <fullName evidence="7">Radical SAM core domain-containing protein</fullName>
    </recommendedName>
</protein>
<sequence length="365" mass="38940">MQASELIASDLLSELQCHGVRWLDESAGLSRKGGAGPSDHKALTLGDHTAMVPMLNQASLDSPYVARPSATGELALIFREGQQVGQVQIPGVPNFYARSTADGIPYWKIATLHSKDVLATTVLQHCIRMNDAERACQFCAIGQSLAAGKTIARKRPAQLAEVAKAAVELDRVKHMVMTTGTPQTPDRGAAILCESAAAVTAAVDLPIQAQCEPPNDDAWFQRLKDSGVVSLGMHLEAVSDEIRARIMPGKAEVPISRYFSAFEAAVAVFGHGQVSTYILAGLGDSEDAIAAMSERLAAIGVYPFVVPFVPIDGTPLAHHPKPDNAFMQRLYPRVGASLRRHGLRSENINAGCAKCGACSALKKHE</sequence>
<dbReference type="GO" id="GO:0051539">
    <property type="term" value="F:4 iron, 4 sulfur cluster binding"/>
    <property type="evidence" value="ECO:0007669"/>
    <property type="project" value="UniProtKB-KW"/>
</dbReference>
<evidence type="ECO:0000256" key="4">
    <source>
        <dbReference type="ARBA" id="ARBA00022723"/>
    </source>
</evidence>
<evidence type="ECO:0000256" key="1">
    <source>
        <dbReference type="ARBA" id="ARBA00001966"/>
    </source>
</evidence>
<evidence type="ECO:0000313" key="9">
    <source>
        <dbReference type="Proteomes" id="UP000583387"/>
    </source>
</evidence>
<dbReference type="GO" id="GO:0046872">
    <property type="term" value="F:metal ion binding"/>
    <property type="evidence" value="ECO:0007669"/>
    <property type="project" value="UniProtKB-KW"/>
</dbReference>
<dbReference type="RefSeq" id="WP_235978968.1">
    <property type="nucleotide sequence ID" value="NZ_CAJFCI010000076.1"/>
</dbReference>
<keyword evidence="3" id="KW-0949">S-adenosyl-L-methionine</keyword>
<evidence type="ECO:0000256" key="5">
    <source>
        <dbReference type="ARBA" id="ARBA00023004"/>
    </source>
</evidence>
<evidence type="ECO:0000259" key="7">
    <source>
        <dbReference type="PROSITE" id="PS51918"/>
    </source>
</evidence>
<keyword evidence="2" id="KW-0004">4Fe-4S</keyword>
<keyword evidence="6" id="KW-0411">Iron-sulfur</keyword>
<dbReference type="NCBIfam" id="TIGR04043">
    <property type="entry name" value="rSAM_MSMEG_0568"/>
    <property type="match status" value="1"/>
</dbReference>
<dbReference type="PANTHER" id="PTHR43076:SF1">
    <property type="entry name" value="LIPOYL SYNTHASE 2"/>
    <property type="match status" value="1"/>
</dbReference>
<comment type="cofactor">
    <cofactor evidence="1">
        <name>[4Fe-4S] cluster</name>
        <dbReference type="ChEBI" id="CHEBI:49883"/>
    </cofactor>
</comment>
<dbReference type="SFLD" id="SFLDS00029">
    <property type="entry name" value="Radical_SAM"/>
    <property type="match status" value="1"/>
</dbReference>
<dbReference type="SUPFAM" id="SSF102114">
    <property type="entry name" value="Radical SAM enzymes"/>
    <property type="match status" value="1"/>
</dbReference>
<gene>
    <name evidence="8" type="ORF">PSEWESI4_03848</name>
</gene>
<evidence type="ECO:0000313" key="8">
    <source>
        <dbReference type="EMBL" id="CAD5109543.1"/>
    </source>
</evidence>
<organism evidence="8 9">
    <name type="scientific">Zestomonas carbonaria</name>
    <dbReference type="NCBI Taxonomy" id="2762745"/>
    <lineage>
        <taxon>Bacteria</taxon>
        <taxon>Pseudomonadati</taxon>
        <taxon>Pseudomonadota</taxon>
        <taxon>Gammaproteobacteria</taxon>
        <taxon>Pseudomonadales</taxon>
        <taxon>Pseudomonadaceae</taxon>
        <taxon>Zestomonas</taxon>
    </lineage>
</organism>
<dbReference type="PANTHER" id="PTHR43076">
    <property type="entry name" value="FO SYNTHASE (COFH)"/>
    <property type="match status" value="1"/>
</dbReference>
<evidence type="ECO:0000256" key="2">
    <source>
        <dbReference type="ARBA" id="ARBA00022485"/>
    </source>
</evidence>
<dbReference type="InterPro" id="IPR007197">
    <property type="entry name" value="rSAM"/>
</dbReference>
<evidence type="ECO:0000256" key="3">
    <source>
        <dbReference type="ARBA" id="ARBA00022691"/>
    </source>
</evidence>
<dbReference type="SMART" id="SM00729">
    <property type="entry name" value="Elp3"/>
    <property type="match status" value="1"/>
</dbReference>
<feature type="domain" description="Radical SAM core" evidence="7">
    <location>
        <begin position="110"/>
        <end position="347"/>
    </location>
</feature>